<proteinExistence type="predicted"/>
<organism evidence="1 2">
    <name type="scientific">Corynespora cassiicola Philippines</name>
    <dbReference type="NCBI Taxonomy" id="1448308"/>
    <lineage>
        <taxon>Eukaryota</taxon>
        <taxon>Fungi</taxon>
        <taxon>Dikarya</taxon>
        <taxon>Ascomycota</taxon>
        <taxon>Pezizomycotina</taxon>
        <taxon>Dothideomycetes</taxon>
        <taxon>Pleosporomycetidae</taxon>
        <taxon>Pleosporales</taxon>
        <taxon>Corynesporascaceae</taxon>
        <taxon>Corynespora</taxon>
    </lineage>
</organism>
<sequence length="177" mass="19466">MSQIQLFFSFSLRVELDVLFAASLVARRVACLLACYQPFSLSSLSWVVIGLGDARHVTSRQPALCLQFRGTFGLQVQVQVQIQMHGVGLGCVAAVGTWADGNGRFSTFPSGRPLEGGRAGVCTCMYVCMCMHLALRHPVPRRRVTAFPLAGRMDGQTLRCESYAPHTLHTPSTHRKR</sequence>
<reference evidence="1 2" key="1">
    <citation type="journal article" date="2018" name="Front. Microbiol.">
        <title>Genome-Wide Analysis of Corynespora cassiicola Leaf Fall Disease Putative Effectors.</title>
        <authorList>
            <person name="Lopez D."/>
            <person name="Ribeiro S."/>
            <person name="Label P."/>
            <person name="Fumanal B."/>
            <person name="Venisse J.S."/>
            <person name="Kohler A."/>
            <person name="de Oliveira R.R."/>
            <person name="Labutti K."/>
            <person name="Lipzen A."/>
            <person name="Lail K."/>
            <person name="Bauer D."/>
            <person name="Ohm R.A."/>
            <person name="Barry K.W."/>
            <person name="Spatafora J."/>
            <person name="Grigoriev I.V."/>
            <person name="Martin F.M."/>
            <person name="Pujade-Renaud V."/>
        </authorList>
    </citation>
    <scope>NUCLEOTIDE SEQUENCE [LARGE SCALE GENOMIC DNA]</scope>
    <source>
        <strain evidence="1 2">Philippines</strain>
    </source>
</reference>
<protein>
    <submittedName>
        <fullName evidence="1">Uncharacterized protein</fullName>
    </submittedName>
</protein>
<dbReference type="EMBL" id="KZ678136">
    <property type="protein sequence ID" value="PSN65790.1"/>
    <property type="molecule type" value="Genomic_DNA"/>
</dbReference>
<keyword evidence="2" id="KW-1185">Reference proteome</keyword>
<accession>A0A2T2NK70</accession>
<dbReference type="AlphaFoldDB" id="A0A2T2NK70"/>
<name>A0A2T2NK70_CORCC</name>
<dbReference type="Proteomes" id="UP000240883">
    <property type="component" value="Unassembled WGS sequence"/>
</dbReference>
<gene>
    <name evidence="1" type="ORF">BS50DRAFT_397834</name>
</gene>
<evidence type="ECO:0000313" key="1">
    <source>
        <dbReference type="EMBL" id="PSN65790.1"/>
    </source>
</evidence>
<evidence type="ECO:0000313" key="2">
    <source>
        <dbReference type="Proteomes" id="UP000240883"/>
    </source>
</evidence>